<evidence type="ECO:0000256" key="11">
    <source>
        <dbReference type="ARBA" id="ARBA00023163"/>
    </source>
</evidence>
<dbReference type="InterPro" id="IPR006295">
    <property type="entry name" value="DNA_primase_DnaG"/>
</dbReference>
<dbReference type="GO" id="GO:0005737">
    <property type="term" value="C:cytoplasm"/>
    <property type="evidence" value="ECO:0007669"/>
    <property type="project" value="TreeGrafter"/>
</dbReference>
<evidence type="ECO:0000256" key="9">
    <source>
        <dbReference type="ARBA" id="ARBA00022842"/>
    </source>
</evidence>
<reference evidence="16 17" key="1">
    <citation type="submission" date="2016-11" db="EMBL/GenBank/DDBJ databases">
        <title>Description of two novel members of the family Erysipelotrichaceae: Ileibacterium lipovorans gen. nov., sp. nov. and Dubosiella newyorkensis, gen. nov., sp. nov.</title>
        <authorList>
            <person name="Cox L.M."/>
            <person name="Sohn J."/>
            <person name="Tyrrell K.L."/>
            <person name="Citron D.M."/>
            <person name="Lawson P.A."/>
            <person name="Patel N.B."/>
            <person name="Iizumi T."/>
            <person name="Perez-Perez G.I."/>
            <person name="Goldstein E.J."/>
            <person name="Blaser M.J."/>
        </authorList>
    </citation>
    <scope>NUCLEOTIDE SEQUENCE [LARGE SCALE GENOMIC DNA]</scope>
    <source>
        <strain evidence="16 17">NYU-BL-A3</strain>
    </source>
</reference>
<keyword evidence="10 12" id="KW-0238">DNA-binding</keyword>
<feature type="zinc finger region" description="CHC2-type" evidence="12 14">
    <location>
        <begin position="39"/>
        <end position="63"/>
    </location>
</feature>
<dbReference type="InterPro" id="IPR006171">
    <property type="entry name" value="TOPRIM_dom"/>
</dbReference>
<keyword evidence="7 12" id="KW-0863">Zinc-finger</keyword>
<dbReference type="RefSeq" id="WP_075819957.1">
    <property type="nucleotide sequence ID" value="NZ_CAPNHH010000062.1"/>
</dbReference>
<dbReference type="CDD" id="cd03364">
    <property type="entry name" value="TOPRIM_DnaG_primases"/>
    <property type="match status" value="1"/>
</dbReference>
<evidence type="ECO:0000256" key="3">
    <source>
        <dbReference type="ARBA" id="ARBA00022679"/>
    </source>
</evidence>
<dbReference type="GO" id="GO:0003677">
    <property type="term" value="F:DNA binding"/>
    <property type="evidence" value="ECO:0007669"/>
    <property type="project" value="UniProtKB-KW"/>
</dbReference>
<dbReference type="Pfam" id="PF01807">
    <property type="entry name" value="Zn_ribbon_DnaG"/>
    <property type="match status" value="1"/>
</dbReference>
<keyword evidence="5 12" id="KW-0235">DNA replication</keyword>
<evidence type="ECO:0000256" key="10">
    <source>
        <dbReference type="ARBA" id="ARBA00023125"/>
    </source>
</evidence>
<keyword evidence="1 12" id="KW-0240">DNA-directed RNA polymerase</keyword>
<dbReference type="GeneID" id="82203096"/>
<dbReference type="PROSITE" id="PS50880">
    <property type="entry name" value="TOPRIM"/>
    <property type="match status" value="1"/>
</dbReference>
<dbReference type="Proteomes" id="UP000186341">
    <property type="component" value="Unassembled WGS sequence"/>
</dbReference>
<evidence type="ECO:0000259" key="15">
    <source>
        <dbReference type="PROSITE" id="PS50880"/>
    </source>
</evidence>
<evidence type="ECO:0000313" key="17">
    <source>
        <dbReference type="Proteomes" id="UP000186341"/>
    </source>
</evidence>
<dbReference type="FunFam" id="3.90.580.10:FF:000001">
    <property type="entry name" value="DNA primase"/>
    <property type="match status" value="1"/>
</dbReference>
<dbReference type="Gene3D" id="1.10.860.10">
    <property type="entry name" value="DNAb Helicase, Chain A"/>
    <property type="match status" value="1"/>
</dbReference>
<dbReference type="GO" id="GO:0006269">
    <property type="term" value="P:DNA replication, synthesis of primer"/>
    <property type="evidence" value="ECO:0007669"/>
    <property type="project" value="UniProtKB-UniRule"/>
</dbReference>
<dbReference type="EMBL" id="MPJW01000152">
    <property type="protein sequence ID" value="OLU38762.1"/>
    <property type="molecule type" value="Genomic_DNA"/>
</dbReference>
<dbReference type="Gene3D" id="3.40.1360.10">
    <property type="match status" value="1"/>
</dbReference>
<protein>
    <recommendedName>
        <fullName evidence="12 13">DNA primase</fullName>
        <ecNumber evidence="12">2.7.7.101</ecNumber>
    </recommendedName>
</protein>
<dbReference type="SMART" id="SM00400">
    <property type="entry name" value="ZnF_CHCC"/>
    <property type="match status" value="1"/>
</dbReference>
<evidence type="ECO:0000256" key="2">
    <source>
        <dbReference type="ARBA" id="ARBA00022515"/>
    </source>
</evidence>
<keyword evidence="4 12" id="KW-0548">Nucleotidyltransferase</keyword>
<dbReference type="GO" id="GO:0000428">
    <property type="term" value="C:DNA-directed RNA polymerase complex"/>
    <property type="evidence" value="ECO:0007669"/>
    <property type="project" value="UniProtKB-KW"/>
</dbReference>
<comment type="cofactor">
    <cofactor evidence="12 13 14">
        <name>Zn(2+)</name>
        <dbReference type="ChEBI" id="CHEBI:29105"/>
    </cofactor>
    <text evidence="12 13 14">Binds 1 zinc ion per monomer.</text>
</comment>
<dbReference type="InterPro" id="IPR002694">
    <property type="entry name" value="Znf_CHC2"/>
</dbReference>
<dbReference type="GO" id="GO:0003899">
    <property type="term" value="F:DNA-directed RNA polymerase activity"/>
    <property type="evidence" value="ECO:0007669"/>
    <property type="project" value="UniProtKB-UniRule"/>
</dbReference>
<dbReference type="HAMAP" id="MF_00974">
    <property type="entry name" value="DNA_primase_DnaG"/>
    <property type="match status" value="1"/>
</dbReference>
<dbReference type="InterPro" id="IPR036977">
    <property type="entry name" value="DNA_primase_Znf_CHC2"/>
</dbReference>
<dbReference type="PIRSF" id="PIRSF002811">
    <property type="entry name" value="DnaG"/>
    <property type="match status" value="1"/>
</dbReference>
<dbReference type="Pfam" id="PF08275">
    <property type="entry name" value="DNAG_N"/>
    <property type="match status" value="1"/>
</dbReference>
<dbReference type="InterPro" id="IPR016136">
    <property type="entry name" value="DNA_helicase_N/primase_C"/>
</dbReference>
<name>A0A1U7NF78_9FIRM</name>
<evidence type="ECO:0000256" key="13">
    <source>
        <dbReference type="PIRNR" id="PIRNR002811"/>
    </source>
</evidence>
<keyword evidence="9" id="KW-0460">Magnesium</keyword>
<dbReference type="Pfam" id="PF13155">
    <property type="entry name" value="Toprim_2"/>
    <property type="match status" value="1"/>
</dbReference>
<dbReference type="Gene3D" id="3.90.980.10">
    <property type="entry name" value="DNA primase, catalytic core, N-terminal domain"/>
    <property type="match status" value="1"/>
</dbReference>
<evidence type="ECO:0000256" key="7">
    <source>
        <dbReference type="ARBA" id="ARBA00022771"/>
    </source>
</evidence>
<proteinExistence type="inferred from homology"/>
<organism evidence="16 17">
    <name type="scientific">Ileibacterium valens</name>
    <dbReference type="NCBI Taxonomy" id="1862668"/>
    <lineage>
        <taxon>Bacteria</taxon>
        <taxon>Bacillati</taxon>
        <taxon>Bacillota</taxon>
        <taxon>Erysipelotrichia</taxon>
        <taxon>Erysipelotrichales</taxon>
        <taxon>Erysipelotrichaceae</taxon>
        <taxon>Ileibacterium</taxon>
    </lineage>
</organism>
<comment type="similarity">
    <text evidence="12 13">Belongs to the DnaG primase family.</text>
</comment>
<dbReference type="SUPFAM" id="SSF57783">
    <property type="entry name" value="Zinc beta-ribbon"/>
    <property type="match status" value="1"/>
</dbReference>
<evidence type="ECO:0000256" key="5">
    <source>
        <dbReference type="ARBA" id="ARBA00022705"/>
    </source>
</evidence>
<keyword evidence="6 12" id="KW-0479">Metal-binding</keyword>
<dbReference type="Gene3D" id="3.90.580.10">
    <property type="entry name" value="Zinc finger, CHC2-type domain"/>
    <property type="match status" value="1"/>
</dbReference>
<comment type="subunit">
    <text evidence="12">Monomer. Interacts with DnaB.</text>
</comment>
<dbReference type="NCBIfam" id="TIGR01391">
    <property type="entry name" value="dnaG"/>
    <property type="match status" value="1"/>
</dbReference>
<keyword evidence="2 12" id="KW-0639">Primosome</keyword>
<dbReference type="InterPro" id="IPR034151">
    <property type="entry name" value="TOPRIM_DnaG_bac"/>
</dbReference>
<evidence type="ECO:0000256" key="6">
    <source>
        <dbReference type="ARBA" id="ARBA00022723"/>
    </source>
</evidence>
<comment type="caution">
    <text evidence="16">The sequence shown here is derived from an EMBL/GenBank/DDBJ whole genome shotgun (WGS) entry which is preliminary data.</text>
</comment>
<keyword evidence="11 12" id="KW-0804">Transcription</keyword>
<dbReference type="InterPro" id="IPR030846">
    <property type="entry name" value="DnaG_bac"/>
</dbReference>
<comment type="function">
    <text evidence="12 13">RNA polymerase that catalyzes the synthesis of short RNA molecules used as primers for DNA polymerase during DNA replication.</text>
</comment>
<comment type="domain">
    <text evidence="12">Contains an N-terminal zinc-binding domain, a central core domain that contains the primase activity, and a C-terminal DnaB-binding domain.</text>
</comment>
<feature type="domain" description="Toprim" evidence="15">
    <location>
        <begin position="263"/>
        <end position="344"/>
    </location>
</feature>
<gene>
    <name evidence="12" type="primary">dnaG</name>
    <name evidence="16" type="ORF">BO222_07875</name>
</gene>
<keyword evidence="17" id="KW-1185">Reference proteome</keyword>
<dbReference type="SMART" id="SM00493">
    <property type="entry name" value="TOPRIM"/>
    <property type="match status" value="1"/>
</dbReference>
<dbReference type="InterPro" id="IPR013264">
    <property type="entry name" value="DNAG_N"/>
</dbReference>
<keyword evidence="8 12" id="KW-0862">Zinc</keyword>
<dbReference type="AlphaFoldDB" id="A0A1U7NF78"/>
<evidence type="ECO:0000256" key="12">
    <source>
        <dbReference type="HAMAP-Rule" id="MF_00974"/>
    </source>
</evidence>
<evidence type="ECO:0000313" key="16">
    <source>
        <dbReference type="EMBL" id="OLU38762.1"/>
    </source>
</evidence>
<evidence type="ECO:0000256" key="14">
    <source>
        <dbReference type="PIRSR" id="PIRSR002811-1"/>
    </source>
</evidence>
<dbReference type="InterPro" id="IPR050219">
    <property type="entry name" value="DnaG_primase"/>
</dbReference>
<evidence type="ECO:0000256" key="1">
    <source>
        <dbReference type="ARBA" id="ARBA00022478"/>
    </source>
</evidence>
<sequence>MVMIPQLDIDAIRSQADIVDVISSYLPVEKKGKDYRCICPFHDDHDPSMRISVDKQIYKCFACGAGGNLFTFVQKMEKISFPESVIQVAKMIGYPLYVDQNQFVPKASPFDPLYKVLKTYFDYTIYELGSQEGQAAMQYLKSRKFTPELIEKFQIGYAPSSRMQAQYMTLKKLPVNALRDAGLIRPGNDYGSQSELIPFFYNRITIPIHDDRGNPIGITARCLPSDQGSDVPKYINTTQTPIYNKGNLLFNYHRAREAARKNHRLVIVEGAMDVIGLAKAGIDEGVAALGTAFTHEQMQLIRRLNVPVTVFYDSDPAGQKAAWKFGNAALEAGISFTIVHQSSGKDPDELFISYGAKAVHKAIEKTIPFVEFAMNYLQSEYRLENYEDKKKYAEIIAELIQKTMNIHEAPAYYQKLFDLTGFDFTNTQDAQKQRRDFLRFNGRGKKNTKQRIVLPEVPAVENGRFKAEKAALCCMLASEQFAQTFRDEIGYFSDERAQTLSLYIYRMYREDQPSPDHLMAEIEEDEVRNLLVDLIAEDPVISEEYFHDCLLKIQEAMITDQIEQLNHEIQSHPDEKHRMEMVMKKQELIIRKLELRTKKESQEWKL</sequence>
<evidence type="ECO:0000256" key="4">
    <source>
        <dbReference type="ARBA" id="ARBA00022695"/>
    </source>
</evidence>
<evidence type="ECO:0000256" key="8">
    <source>
        <dbReference type="ARBA" id="ARBA00022833"/>
    </source>
</evidence>
<accession>A0A1U7NF78</accession>
<dbReference type="InterPro" id="IPR037068">
    <property type="entry name" value="DNA_primase_core_N_sf"/>
</dbReference>
<dbReference type="OrthoDB" id="9803773at2"/>
<dbReference type="SUPFAM" id="SSF56731">
    <property type="entry name" value="DNA primase core"/>
    <property type="match status" value="1"/>
</dbReference>
<dbReference type="PANTHER" id="PTHR30313">
    <property type="entry name" value="DNA PRIMASE"/>
    <property type="match status" value="1"/>
</dbReference>
<comment type="catalytic activity">
    <reaction evidence="12">
        <text>ssDNA + n NTP = ssDNA/pppN(pN)n-1 hybrid + (n-1) diphosphate.</text>
        <dbReference type="EC" id="2.7.7.101"/>
    </reaction>
</comment>
<dbReference type="EC" id="2.7.7.101" evidence="12"/>
<dbReference type="GO" id="GO:1990077">
    <property type="term" value="C:primosome complex"/>
    <property type="evidence" value="ECO:0007669"/>
    <property type="project" value="UniProtKB-KW"/>
</dbReference>
<keyword evidence="3 12" id="KW-0808">Transferase</keyword>
<dbReference type="GO" id="GO:0008270">
    <property type="term" value="F:zinc ion binding"/>
    <property type="evidence" value="ECO:0007669"/>
    <property type="project" value="UniProtKB-UniRule"/>
</dbReference>
<dbReference type="PANTHER" id="PTHR30313:SF2">
    <property type="entry name" value="DNA PRIMASE"/>
    <property type="match status" value="1"/>
</dbReference>